<dbReference type="Proteomes" id="UP000719766">
    <property type="component" value="Unassembled WGS sequence"/>
</dbReference>
<evidence type="ECO:0000313" key="1">
    <source>
        <dbReference type="EMBL" id="KAG1801031.1"/>
    </source>
</evidence>
<accession>A0A9P7DRF5</accession>
<dbReference type="RefSeq" id="XP_041164773.1">
    <property type="nucleotide sequence ID" value="XM_041299727.1"/>
</dbReference>
<dbReference type="AlphaFoldDB" id="A0A9P7DRF5"/>
<gene>
    <name evidence="1" type="ORF">HD556DRAFT_1304977</name>
</gene>
<protein>
    <submittedName>
        <fullName evidence="1">Uncharacterized protein</fullName>
    </submittedName>
</protein>
<reference evidence="1" key="1">
    <citation type="journal article" date="2020" name="New Phytol.">
        <title>Comparative genomics reveals dynamic genome evolution in host specialist ectomycorrhizal fungi.</title>
        <authorList>
            <person name="Lofgren L.A."/>
            <person name="Nguyen N.H."/>
            <person name="Vilgalys R."/>
            <person name="Ruytinx J."/>
            <person name="Liao H.L."/>
            <person name="Branco S."/>
            <person name="Kuo A."/>
            <person name="LaButti K."/>
            <person name="Lipzen A."/>
            <person name="Andreopoulos W."/>
            <person name="Pangilinan J."/>
            <person name="Riley R."/>
            <person name="Hundley H."/>
            <person name="Na H."/>
            <person name="Barry K."/>
            <person name="Grigoriev I.V."/>
            <person name="Stajich J.E."/>
            <person name="Kennedy P.G."/>
        </authorList>
    </citation>
    <scope>NUCLEOTIDE SEQUENCE</scope>
    <source>
        <strain evidence="1">S12</strain>
    </source>
</reference>
<comment type="caution">
    <text evidence="1">The sequence shown here is derived from an EMBL/GenBank/DDBJ whole genome shotgun (WGS) entry which is preliminary data.</text>
</comment>
<proteinExistence type="predicted"/>
<organism evidence="1 2">
    <name type="scientific">Suillus plorans</name>
    <dbReference type="NCBI Taxonomy" id="116603"/>
    <lineage>
        <taxon>Eukaryota</taxon>
        <taxon>Fungi</taxon>
        <taxon>Dikarya</taxon>
        <taxon>Basidiomycota</taxon>
        <taxon>Agaricomycotina</taxon>
        <taxon>Agaricomycetes</taxon>
        <taxon>Agaricomycetidae</taxon>
        <taxon>Boletales</taxon>
        <taxon>Suillineae</taxon>
        <taxon>Suillaceae</taxon>
        <taxon>Suillus</taxon>
    </lineage>
</organism>
<dbReference type="OrthoDB" id="2633739at2759"/>
<keyword evidence="2" id="KW-1185">Reference proteome</keyword>
<name>A0A9P7DRF5_9AGAM</name>
<evidence type="ECO:0000313" key="2">
    <source>
        <dbReference type="Proteomes" id="UP000719766"/>
    </source>
</evidence>
<dbReference type="GeneID" id="64593491"/>
<dbReference type="EMBL" id="JABBWE010000008">
    <property type="protein sequence ID" value="KAG1801031.1"/>
    <property type="molecule type" value="Genomic_DNA"/>
</dbReference>
<sequence length="290" mass="31980">MSEQTYSEVDALLQEFQNLSLGETDAFFANTELGTTFVNDQLGEIFIAFLSQFFTPDITTYRSTCDSLMPLISLALLTAKSRQLLANVLDVDFVAHQLADVMFESSVSVSLTLQEGFDPQYFVPTHSIARIRLIDIINQCLTSPHDSSDIRSELLALRSNIQERENQAKAALLAPDTQWIHDLAEMWPEFKALDPSYTSTEAFPNPTAQLGPNSAMNMGNPRVSELTRLMGASRHLSTLSTTSSRPIKSLPARGASVARMRSLSAMLSPRVSDRVLAALGTVAEEEMQVD</sequence>